<dbReference type="InterPro" id="IPR021391">
    <property type="entry name" value="DUF3027"/>
</dbReference>
<dbReference type="EMBL" id="CAEZWR010000193">
    <property type="protein sequence ID" value="CAB4675495.1"/>
    <property type="molecule type" value="Genomic_DNA"/>
</dbReference>
<name>A0A6J6MSE7_9ZZZZ</name>
<gene>
    <name evidence="1" type="ORF">UFOPK2282_01329</name>
</gene>
<organism evidence="1">
    <name type="scientific">freshwater metagenome</name>
    <dbReference type="NCBI Taxonomy" id="449393"/>
    <lineage>
        <taxon>unclassified sequences</taxon>
        <taxon>metagenomes</taxon>
        <taxon>ecological metagenomes</taxon>
    </lineage>
</organism>
<accession>A0A6J6MSE7</accession>
<proteinExistence type="predicted"/>
<reference evidence="1" key="1">
    <citation type="submission" date="2020-05" db="EMBL/GenBank/DDBJ databases">
        <authorList>
            <person name="Chiriac C."/>
            <person name="Salcher M."/>
            <person name="Ghai R."/>
            <person name="Kavagutti S V."/>
        </authorList>
    </citation>
    <scope>NUCLEOTIDE SEQUENCE</scope>
</reference>
<dbReference type="Pfam" id="PF11228">
    <property type="entry name" value="DUF3027"/>
    <property type="match status" value="1"/>
</dbReference>
<protein>
    <submittedName>
        <fullName evidence="1">Unannotated protein</fullName>
    </submittedName>
</protein>
<sequence>MFCPRGFRASARCDNRVVTDIDTKVAIVSDPLLLDAQELTQVALVEEVGQEFVGDFVGSAMDADHIATHLYTCLNPAYLGWNWAVLVVRAAGTDTITVNDVVLMPGEQALVAPAWVPWSERVQAGDLGVGDILPTPADDQRLVAGLTGEDELEGVASLTPLTPGQWELGLGRARVLSPLGREAAAHRWLGGDTGPQTAMARNAAHDCSTCGFLVTVGGVVGQAFGICANELGAADGRVVSLDFGCGAHSEVLVEPPVEHAEGSLPDEAGDLGHS</sequence>
<evidence type="ECO:0000313" key="1">
    <source>
        <dbReference type="EMBL" id="CAB4675495.1"/>
    </source>
</evidence>
<dbReference type="AlphaFoldDB" id="A0A6J6MSE7"/>